<dbReference type="InterPro" id="IPR016964">
    <property type="entry name" value="Sigma2_recept"/>
</dbReference>
<evidence type="ECO:0000256" key="2">
    <source>
        <dbReference type="ARBA" id="ARBA00009096"/>
    </source>
</evidence>
<accession>A0AAD4L6M1</accession>
<dbReference type="PIRSF" id="PIRSF031032">
    <property type="entry name" value="TMP_97_prd"/>
    <property type="match status" value="1"/>
</dbReference>
<protein>
    <recommendedName>
        <fullName evidence="8">EXPERA domain-containing protein</fullName>
    </recommendedName>
</protein>
<dbReference type="PANTHER" id="PTHR31204">
    <property type="entry name" value="SIGMA INTRACELLULAR RECEPTOR 2"/>
    <property type="match status" value="1"/>
</dbReference>
<comment type="caution">
    <text evidence="9">The sequence shown here is derived from an EMBL/GenBank/DDBJ whole genome shotgun (WGS) entry which is preliminary data.</text>
</comment>
<sequence length="137" mass="15308">MAIRTPLTSRPIDLLYFIFFVVHIPATLLIDFQAVWPKHLIPESLQLLPPWYRIPTPVFVIGAYGLWKDSRGIYGLLVLYGASTCTTTYACIAAILEAPTTHAPFFVIPLFLAVDMAVRLQKLAAVGIRALESSKRH</sequence>
<dbReference type="GO" id="GO:0005789">
    <property type="term" value="C:endoplasmic reticulum membrane"/>
    <property type="evidence" value="ECO:0007669"/>
    <property type="project" value="UniProtKB-SubCell"/>
</dbReference>
<comment type="subcellular location">
    <subcellularLocation>
        <location evidence="1">Endoplasmic reticulum membrane</location>
        <topology evidence="1">Multi-pass membrane protein</topology>
    </subcellularLocation>
</comment>
<feature type="transmembrane region" description="Helical" evidence="7">
    <location>
        <begin position="74"/>
        <end position="96"/>
    </location>
</feature>
<evidence type="ECO:0000313" key="9">
    <source>
        <dbReference type="EMBL" id="KAH8980189.1"/>
    </source>
</evidence>
<feature type="transmembrane region" description="Helical" evidence="7">
    <location>
        <begin position="50"/>
        <end position="67"/>
    </location>
</feature>
<keyword evidence="10" id="KW-1185">Reference proteome</keyword>
<gene>
    <name evidence="9" type="ORF">EDB92DRAFT_1901417</name>
</gene>
<feature type="transmembrane region" description="Helical" evidence="7">
    <location>
        <begin position="102"/>
        <end position="120"/>
    </location>
</feature>
<feature type="non-terminal residue" evidence="9">
    <location>
        <position position="1"/>
    </location>
</feature>
<dbReference type="InterPro" id="IPR033118">
    <property type="entry name" value="EXPERA"/>
</dbReference>
<dbReference type="Proteomes" id="UP001201163">
    <property type="component" value="Unassembled WGS sequence"/>
</dbReference>
<keyword evidence="6 7" id="KW-0472">Membrane</keyword>
<evidence type="ECO:0000256" key="6">
    <source>
        <dbReference type="ARBA" id="ARBA00023136"/>
    </source>
</evidence>
<dbReference type="PANTHER" id="PTHR31204:SF1">
    <property type="entry name" value="SIGMA INTRACELLULAR RECEPTOR 2"/>
    <property type="match status" value="1"/>
</dbReference>
<dbReference type="InterPro" id="IPR051987">
    <property type="entry name" value="Sigma-2_receptor-like"/>
</dbReference>
<keyword evidence="4" id="KW-0256">Endoplasmic reticulum</keyword>
<proteinExistence type="inferred from homology"/>
<organism evidence="9 10">
    <name type="scientific">Lactarius akahatsu</name>
    <dbReference type="NCBI Taxonomy" id="416441"/>
    <lineage>
        <taxon>Eukaryota</taxon>
        <taxon>Fungi</taxon>
        <taxon>Dikarya</taxon>
        <taxon>Basidiomycota</taxon>
        <taxon>Agaricomycotina</taxon>
        <taxon>Agaricomycetes</taxon>
        <taxon>Russulales</taxon>
        <taxon>Russulaceae</taxon>
        <taxon>Lactarius</taxon>
    </lineage>
</organism>
<evidence type="ECO:0000259" key="8">
    <source>
        <dbReference type="Pfam" id="PF05241"/>
    </source>
</evidence>
<feature type="transmembrane region" description="Helical" evidence="7">
    <location>
        <begin position="12"/>
        <end position="30"/>
    </location>
</feature>
<evidence type="ECO:0000256" key="1">
    <source>
        <dbReference type="ARBA" id="ARBA00004477"/>
    </source>
</evidence>
<keyword evidence="5 7" id="KW-1133">Transmembrane helix</keyword>
<evidence type="ECO:0000256" key="7">
    <source>
        <dbReference type="SAM" id="Phobius"/>
    </source>
</evidence>
<evidence type="ECO:0000256" key="3">
    <source>
        <dbReference type="ARBA" id="ARBA00022692"/>
    </source>
</evidence>
<comment type="similarity">
    <text evidence="2">Belongs to the TMEM97/sigma-2 receptor family.</text>
</comment>
<evidence type="ECO:0000256" key="5">
    <source>
        <dbReference type="ARBA" id="ARBA00022989"/>
    </source>
</evidence>
<evidence type="ECO:0000256" key="4">
    <source>
        <dbReference type="ARBA" id="ARBA00022824"/>
    </source>
</evidence>
<evidence type="ECO:0000313" key="10">
    <source>
        <dbReference type="Proteomes" id="UP001201163"/>
    </source>
</evidence>
<name>A0AAD4L6M1_9AGAM</name>
<dbReference type="EMBL" id="JAKELL010000142">
    <property type="protein sequence ID" value="KAH8980189.1"/>
    <property type="molecule type" value="Genomic_DNA"/>
</dbReference>
<keyword evidence="3 7" id="KW-0812">Transmembrane</keyword>
<reference evidence="9" key="1">
    <citation type="submission" date="2022-01" db="EMBL/GenBank/DDBJ databases">
        <title>Comparative genomics reveals a dynamic genome evolution in the ectomycorrhizal milk-cap (Lactarius) mushrooms.</title>
        <authorList>
            <consortium name="DOE Joint Genome Institute"/>
            <person name="Lebreton A."/>
            <person name="Tang N."/>
            <person name="Kuo A."/>
            <person name="LaButti K."/>
            <person name="Drula E."/>
            <person name="Barry K."/>
            <person name="Clum A."/>
            <person name="Lipzen A."/>
            <person name="Mousain D."/>
            <person name="Ng V."/>
            <person name="Wang R."/>
            <person name="Wang X."/>
            <person name="Dai Y."/>
            <person name="Henrissat B."/>
            <person name="Grigoriev I.V."/>
            <person name="Guerin-Laguette A."/>
            <person name="Yu F."/>
            <person name="Martin F.M."/>
        </authorList>
    </citation>
    <scope>NUCLEOTIDE SEQUENCE</scope>
    <source>
        <strain evidence="9">QP</strain>
    </source>
</reference>
<dbReference type="Pfam" id="PF05241">
    <property type="entry name" value="EBP"/>
    <property type="match status" value="1"/>
</dbReference>
<feature type="domain" description="EXPERA" evidence="8">
    <location>
        <begin position="56"/>
        <end position="116"/>
    </location>
</feature>
<dbReference type="AlphaFoldDB" id="A0AAD4L6M1"/>